<name>A0ABX0JLF6_9PROT</name>
<dbReference type="EMBL" id="WOTB01000005">
    <property type="protein sequence ID" value="NHN84149.1"/>
    <property type="molecule type" value="Genomic_DNA"/>
</dbReference>
<dbReference type="InterPro" id="IPR002933">
    <property type="entry name" value="Peptidase_M20"/>
</dbReference>
<organism evidence="6 7">
    <name type="scientific">Acetobacter musti</name>
    <dbReference type="NCBI Taxonomy" id="864732"/>
    <lineage>
        <taxon>Bacteria</taxon>
        <taxon>Pseudomonadati</taxon>
        <taxon>Pseudomonadota</taxon>
        <taxon>Alphaproteobacteria</taxon>
        <taxon>Acetobacterales</taxon>
        <taxon>Acetobacteraceae</taxon>
        <taxon>Acetobacter</taxon>
    </lineage>
</organism>
<dbReference type="InterPro" id="IPR011650">
    <property type="entry name" value="Peptidase_M20_dimer"/>
</dbReference>
<evidence type="ECO:0000256" key="1">
    <source>
        <dbReference type="ARBA" id="ARBA00001947"/>
    </source>
</evidence>
<keyword evidence="2" id="KW-0479">Metal-binding</keyword>
<dbReference type="Gene3D" id="3.40.630.10">
    <property type="entry name" value="Zn peptidases"/>
    <property type="match status" value="1"/>
</dbReference>
<dbReference type="InterPro" id="IPR017150">
    <property type="entry name" value="Pept_M20_glutamate_carboxypep"/>
</dbReference>
<feature type="domain" description="Peptidase M20 dimerisation" evidence="5">
    <location>
        <begin position="176"/>
        <end position="269"/>
    </location>
</feature>
<accession>A0ABX0JLF6</accession>
<dbReference type="InterPro" id="IPR050072">
    <property type="entry name" value="Peptidase_M20A"/>
</dbReference>
<keyword evidence="7" id="KW-1185">Reference proteome</keyword>
<dbReference type="PANTHER" id="PTHR43808">
    <property type="entry name" value="ACETYLORNITHINE DEACETYLASE"/>
    <property type="match status" value="1"/>
</dbReference>
<evidence type="ECO:0000313" key="6">
    <source>
        <dbReference type="EMBL" id="NHN84149.1"/>
    </source>
</evidence>
<gene>
    <name evidence="6" type="ORF">GOB93_05755</name>
</gene>
<dbReference type="PROSITE" id="PS00758">
    <property type="entry name" value="ARGE_DAPE_CPG2_1"/>
    <property type="match status" value="1"/>
</dbReference>
<evidence type="ECO:0000256" key="3">
    <source>
        <dbReference type="ARBA" id="ARBA00022801"/>
    </source>
</evidence>
<comment type="caution">
    <text evidence="6">The sequence shown here is derived from an EMBL/GenBank/DDBJ whole genome shotgun (WGS) entry which is preliminary data.</text>
</comment>
<dbReference type="InterPro" id="IPR001261">
    <property type="entry name" value="ArgE/DapE_CS"/>
</dbReference>
<reference evidence="6 7" key="1">
    <citation type="journal article" date="2020" name="Int. J. Syst. Evol. Microbiol.">
        <title>Novel acetic acid bacteria from cider fermentations: Acetobacter conturbans sp. nov. and Acetobacter fallax sp. nov.</title>
        <authorList>
            <person name="Sombolestani A.S."/>
            <person name="Cleenwerck I."/>
            <person name="Cnockaert M."/>
            <person name="Borremans W."/>
            <person name="Wieme A.D."/>
            <person name="De Vuyst L."/>
            <person name="Vandamme P."/>
        </authorList>
    </citation>
    <scope>NUCLEOTIDE SEQUENCE [LARGE SCALE GENOMIC DNA]</scope>
    <source>
        <strain evidence="6 7">LMG 30640</strain>
    </source>
</reference>
<evidence type="ECO:0000256" key="4">
    <source>
        <dbReference type="ARBA" id="ARBA00022833"/>
    </source>
</evidence>
<keyword evidence="3" id="KW-0378">Hydrolase</keyword>
<protein>
    <submittedName>
        <fullName evidence="6">M20/M25/M40 family metallo-hydrolase</fullName>
    </submittedName>
</protein>
<evidence type="ECO:0000256" key="2">
    <source>
        <dbReference type="ARBA" id="ARBA00022723"/>
    </source>
</evidence>
<dbReference type="PANTHER" id="PTHR43808:SF9">
    <property type="entry name" value="BLL0789 PROTEIN"/>
    <property type="match status" value="1"/>
</dbReference>
<dbReference type="Proteomes" id="UP000635278">
    <property type="component" value="Unassembled WGS sequence"/>
</dbReference>
<evidence type="ECO:0000313" key="7">
    <source>
        <dbReference type="Proteomes" id="UP000635278"/>
    </source>
</evidence>
<dbReference type="Gene3D" id="3.30.70.360">
    <property type="match status" value="1"/>
</dbReference>
<dbReference type="SUPFAM" id="SSF53187">
    <property type="entry name" value="Zn-dependent exopeptidases"/>
    <property type="match status" value="1"/>
</dbReference>
<proteinExistence type="predicted"/>
<sequence>MLCEDTLLRELRDWVGIETPTTDARAVNRLVDRIEGDAVSSGLRVKRIAGGRNYGDHLLVETPWGEAEEPGILVLSHTDTVHPTGTLTGFPFRIEGDTAFGPGIYDMKGGALLAFAAFRDCAAAGGRTPLPIRQLFVSDEEEGSLDSRPLIEAEARRAKFVLVTEPAREGGRIVTARKATARFELTIRGRPAHSGTRHQDGRSAIRELARQILELESITDYESGVTVNVGIVEAGTRANVVPAFARAEIDMRAPDSESCDKTVARILALRAHDPDVTVEVTGGLNRPAYEKTQDIEKLFSHAGRLASEIGFELRDLMTGGGSDGNFTAALGVATLDGLGVDGRGAHTLEEQIVISSLMPRGRLLLRLMQTLS</sequence>
<dbReference type="PIRSF" id="PIRSF037238">
    <property type="entry name" value="Carboxypeptidase_G2"/>
    <property type="match status" value="1"/>
</dbReference>
<dbReference type="CDD" id="cd03885">
    <property type="entry name" value="M20_CPDG2"/>
    <property type="match status" value="1"/>
</dbReference>
<dbReference type="Pfam" id="PF07687">
    <property type="entry name" value="M20_dimer"/>
    <property type="match status" value="1"/>
</dbReference>
<dbReference type="SUPFAM" id="SSF55031">
    <property type="entry name" value="Bacterial exopeptidase dimerisation domain"/>
    <property type="match status" value="1"/>
</dbReference>
<comment type="cofactor">
    <cofactor evidence="1">
        <name>Zn(2+)</name>
        <dbReference type="ChEBI" id="CHEBI:29105"/>
    </cofactor>
</comment>
<dbReference type="InterPro" id="IPR036264">
    <property type="entry name" value="Bact_exopeptidase_dim_dom"/>
</dbReference>
<keyword evidence="4" id="KW-0862">Zinc</keyword>
<dbReference type="Pfam" id="PF01546">
    <property type="entry name" value="Peptidase_M20"/>
    <property type="match status" value="1"/>
</dbReference>
<evidence type="ECO:0000259" key="5">
    <source>
        <dbReference type="Pfam" id="PF07687"/>
    </source>
</evidence>